<feature type="domain" description="C2" evidence="8">
    <location>
        <begin position="723"/>
        <end position="850"/>
    </location>
</feature>
<feature type="region of interest" description="Disordered" evidence="6">
    <location>
        <begin position="153"/>
        <end position="199"/>
    </location>
</feature>
<evidence type="ECO:0000256" key="3">
    <source>
        <dbReference type="ARBA" id="ARBA00022737"/>
    </source>
</evidence>
<dbReference type="PANTHER" id="PTHR12546">
    <property type="entry name" value="FER-1-LIKE"/>
    <property type="match status" value="1"/>
</dbReference>
<evidence type="ECO:0000259" key="8">
    <source>
        <dbReference type="PROSITE" id="PS50004"/>
    </source>
</evidence>
<feature type="compositionally biased region" description="Low complexity" evidence="6">
    <location>
        <begin position="996"/>
        <end position="1009"/>
    </location>
</feature>
<dbReference type="GO" id="GO:0007009">
    <property type="term" value="P:plasma membrane organization"/>
    <property type="evidence" value="ECO:0007669"/>
    <property type="project" value="TreeGrafter"/>
</dbReference>
<feature type="region of interest" description="Disordered" evidence="6">
    <location>
        <begin position="1"/>
        <end position="23"/>
    </location>
</feature>
<feature type="transmembrane region" description="Helical" evidence="7">
    <location>
        <begin position="1722"/>
        <end position="1746"/>
    </location>
</feature>
<dbReference type="InterPro" id="IPR012968">
    <property type="entry name" value="FerIin_dom"/>
</dbReference>
<feature type="region of interest" description="Disordered" evidence="6">
    <location>
        <begin position="703"/>
        <end position="728"/>
    </location>
</feature>
<keyword evidence="2 7" id="KW-0812">Transmembrane</keyword>
<keyword evidence="3" id="KW-0677">Repeat</keyword>
<reference evidence="9 10" key="1">
    <citation type="journal article" date="2024" name="Science">
        <title>Giant polyketide synthase enzymes in the biosynthesis of giant marine polyether toxins.</title>
        <authorList>
            <person name="Fallon T.R."/>
            <person name="Shende V.V."/>
            <person name="Wierzbicki I.H."/>
            <person name="Pendleton A.L."/>
            <person name="Watervoot N.F."/>
            <person name="Auber R.P."/>
            <person name="Gonzalez D.J."/>
            <person name="Wisecaver J.H."/>
            <person name="Moore B.S."/>
        </authorList>
    </citation>
    <scope>NUCLEOTIDE SEQUENCE [LARGE SCALE GENOMIC DNA]</scope>
    <source>
        <strain evidence="9 10">12B1</strain>
    </source>
</reference>
<sequence>MEERTDERPPPPATPPDASVAKPQQLRLRIHSASRLVHHDHDGPVDAYAHLTVRSGSETRARKTKVVHSASPEWDEEFAFDGVAHESTEVAVLVKSRNVLFFRDHRLGQVDFALRELDLPRGGQFTPPLTFPLVGRSGGSSVGSLTFQLAWGRGEAPPERQPSAEFEHVEGGGDVRRQPSRPPAKDAEGLQREPPREGDYQLRVHVLEARDLAPRDAGGTSDPLVLVHCFGKRRYTSAKRKQNNPIWDERLVLEGARLTEKTLGAMQIEVHVCDADTAARSELIGRFAIDALSLYYRADHEYWRQWVALTAPQTSRRSGGGGIQGYLRLSLSLLGPADKAKLHENGERRSDSEANSSILLPPTVPQKLAFLRAAVHSARDLVPPAKSLTSTVDAFVTLEYAGYSARTSVISSTVPVWLTEFWFPVFLPSLGEVLVLTIVDKQQFGANVRLGSLRLRTDEVFRGAPSGLRWHQLQDGDHAARQRARGLDRLWYGKLLLSLSLETPEPSAQLSEKLMQRKMPSSMGEPPSARYELRAAVLAATGLDAKRKEACVELRIEHHVYRSEKQPVRDGYASFLGDPNSQSNEEAAWPPGVLRKVKHHRPLDLPAESAQLPPVFLILESDGRKVGVARLHASSMVRDSLGEFTPQWVLLAPPDENEKPEQSGFYFPALLVSISLAPSTESTDEGGRGKLFDWVLGSSTNAQTASAEGVSEAPTPPPLLNPTRWPPSREMMPLRSTLRAYELRVHLFSGHELEAADSNGLLDAYVVVSLGGRCCAGNHHSGRTSIQRQTCNPSWQETLRMQMWLPPLDLCPHATLQVWDDDFGSDELVGIAQLRLGEAYVHPSGTDGSMQSGETPQKVMVPIFPLAKYHDETQPLQLARVPTSRSGPSVSDCDLPKGASGMILLAYELLPLPSAPIADTGAVIVDRPAPSLAPLPSMQLTTRAFQLRLLVISIQGLTAAGCHDLVVSAIGVQSSFVEVVLDERAGPGSGVRWRTSSSANPSPSDPSFSEMLEQRLSLPVDSLDTSVLQVNVRESMFGGLHAPLLGVAHIHLEAALHGPREEAPQERGSGRPAGGSLEITPPSCAAAGAESSGQQGFGQGDSKTALLMMSGGPVAKAGVVSSIRSYLSAYVEGDTKSSSSATRASLREDLLVPLLATETAADIEMGPVRGATAELEADEPDEVRAERIAAVARELDYLEARAALVRDRLRTRKWRLSLKRGESDQLRRMASELSRRMEEKLDLLGKLEAALSGEYRPSYMVRRSRVAGPLEEVLDHSPFASFSIESGFADTRLHVGTLKALVRVTELGEPLPESEERLFRRAMSPSEFVVRVYVLRAFDLVPADESSPSDAYLRVSLGKARLSGRDRFVSNSDNPRFHQFFELHAKLPGCSRLRIEVMDRDDFGGLSDDLIGATEIDLEDRAFSETWQTNMQSKPPIENRPLFSPLSSLPQGTLQLWVDILRKEDVLQHPPIDISPPEKQEWQLRLICWKARDVPTQADSSGLLDLAVSCAYGAEPARETDTHLRAEGGMASWNWRFKYNVHLSPWSEDALWQVIRLQLYDKDVFSAHDCIGEARLPLQSWFRRLFRLRPFSAGPAYFKPDPREYIADDENLDSFSDLFENILMRKARVVDKGATSAKSDEDHPYKFWLPLWNTKREKCGELLLSVQMVPADLISRLEAGDGRSQPNANPTLPPPSGRFTFSLNPLVMISRLLGPKLRTRCVAIFCTAICLMLLLSMLPILLVDLIEGALHLTIRRLG</sequence>
<feature type="compositionally biased region" description="Basic and acidic residues" evidence="6">
    <location>
        <begin position="1058"/>
        <end position="1069"/>
    </location>
</feature>
<keyword evidence="10" id="KW-1185">Reference proteome</keyword>
<dbReference type="SMART" id="SM00239">
    <property type="entry name" value="C2"/>
    <property type="match status" value="7"/>
</dbReference>
<dbReference type="EMBL" id="JBGBPQ010000010">
    <property type="protein sequence ID" value="KAL1518707.1"/>
    <property type="molecule type" value="Genomic_DNA"/>
</dbReference>
<name>A0AB34JD89_PRYPA</name>
<gene>
    <name evidence="9" type="ORF">AB1Y20_002994</name>
</gene>
<dbReference type="SMART" id="SM01202">
    <property type="entry name" value="FerI"/>
    <property type="match status" value="1"/>
</dbReference>
<feature type="compositionally biased region" description="Low complexity" evidence="6">
    <location>
        <begin position="1083"/>
        <end position="1094"/>
    </location>
</feature>
<feature type="domain" description="C2" evidence="8">
    <location>
        <begin position="5"/>
        <end position="127"/>
    </location>
</feature>
<dbReference type="Proteomes" id="UP001515480">
    <property type="component" value="Unassembled WGS sequence"/>
</dbReference>
<dbReference type="GO" id="GO:0016020">
    <property type="term" value="C:membrane"/>
    <property type="evidence" value="ECO:0007669"/>
    <property type="project" value="UniProtKB-SubCell"/>
</dbReference>
<dbReference type="SUPFAM" id="SSF49562">
    <property type="entry name" value="C2 domain (Calcium/lipid-binding domain, CaLB)"/>
    <property type="match status" value="6"/>
</dbReference>
<dbReference type="InterPro" id="IPR037724">
    <property type="entry name" value="C2E_Ferlin"/>
</dbReference>
<dbReference type="Gene3D" id="2.60.40.150">
    <property type="entry name" value="C2 domain"/>
    <property type="match status" value="6"/>
</dbReference>
<dbReference type="InterPro" id="IPR000008">
    <property type="entry name" value="C2_dom"/>
</dbReference>
<feature type="domain" description="C2" evidence="8">
    <location>
        <begin position="350"/>
        <end position="471"/>
    </location>
</feature>
<dbReference type="InterPro" id="IPR037721">
    <property type="entry name" value="Ferlin"/>
</dbReference>
<evidence type="ECO:0000256" key="1">
    <source>
        <dbReference type="ARBA" id="ARBA00004167"/>
    </source>
</evidence>
<evidence type="ECO:0000313" key="10">
    <source>
        <dbReference type="Proteomes" id="UP001515480"/>
    </source>
</evidence>
<evidence type="ECO:0000256" key="6">
    <source>
        <dbReference type="SAM" id="MobiDB-lite"/>
    </source>
</evidence>
<comment type="subcellular location">
    <subcellularLocation>
        <location evidence="1">Membrane</location>
        <topology evidence="1">Single-pass membrane protein</topology>
    </subcellularLocation>
</comment>
<evidence type="ECO:0000256" key="7">
    <source>
        <dbReference type="SAM" id="Phobius"/>
    </source>
</evidence>
<dbReference type="InterPro" id="IPR035892">
    <property type="entry name" value="C2_domain_sf"/>
</dbReference>
<dbReference type="CDD" id="cd00030">
    <property type="entry name" value="C2"/>
    <property type="match status" value="3"/>
</dbReference>
<dbReference type="PROSITE" id="PS50004">
    <property type="entry name" value="C2"/>
    <property type="match status" value="6"/>
</dbReference>
<feature type="compositionally biased region" description="Basic and acidic residues" evidence="6">
    <location>
        <begin position="165"/>
        <end position="199"/>
    </location>
</feature>
<evidence type="ECO:0000256" key="5">
    <source>
        <dbReference type="ARBA" id="ARBA00023136"/>
    </source>
</evidence>
<keyword evidence="4 7" id="KW-1133">Transmembrane helix</keyword>
<feature type="domain" description="C2" evidence="8">
    <location>
        <begin position="1466"/>
        <end position="1591"/>
    </location>
</feature>
<feature type="region of interest" description="Disordered" evidence="6">
    <location>
        <begin position="986"/>
        <end position="1009"/>
    </location>
</feature>
<comment type="caution">
    <text evidence="9">The sequence shown here is derived from an EMBL/GenBank/DDBJ whole genome shotgun (WGS) entry which is preliminary data.</text>
</comment>
<proteinExistence type="predicted"/>
<feature type="domain" description="C2" evidence="8">
    <location>
        <begin position="182"/>
        <end position="304"/>
    </location>
</feature>
<dbReference type="Pfam" id="PF00168">
    <property type="entry name" value="C2"/>
    <property type="match status" value="6"/>
</dbReference>
<dbReference type="CDD" id="cd04037">
    <property type="entry name" value="C2E_Ferlin"/>
    <property type="match status" value="1"/>
</dbReference>
<evidence type="ECO:0000256" key="2">
    <source>
        <dbReference type="ARBA" id="ARBA00022692"/>
    </source>
</evidence>
<feature type="region of interest" description="Disordered" evidence="6">
    <location>
        <begin position="1058"/>
        <end position="1098"/>
    </location>
</feature>
<protein>
    <recommendedName>
        <fullName evidence="8">C2 domain-containing protein</fullName>
    </recommendedName>
</protein>
<dbReference type="PANTHER" id="PTHR12546:SF33">
    <property type="entry name" value="SPERM VESICLE FUSION PROTEIN FER-1"/>
    <property type="match status" value="1"/>
</dbReference>
<evidence type="ECO:0000313" key="9">
    <source>
        <dbReference type="EMBL" id="KAL1518707.1"/>
    </source>
</evidence>
<feature type="domain" description="C2" evidence="8">
    <location>
        <begin position="1310"/>
        <end position="1431"/>
    </location>
</feature>
<evidence type="ECO:0000256" key="4">
    <source>
        <dbReference type="ARBA" id="ARBA00022989"/>
    </source>
</evidence>
<accession>A0AB34JD89</accession>
<organism evidence="9 10">
    <name type="scientific">Prymnesium parvum</name>
    <name type="common">Toxic golden alga</name>
    <dbReference type="NCBI Taxonomy" id="97485"/>
    <lineage>
        <taxon>Eukaryota</taxon>
        <taxon>Haptista</taxon>
        <taxon>Haptophyta</taxon>
        <taxon>Prymnesiophyceae</taxon>
        <taxon>Prymnesiales</taxon>
        <taxon>Prymnesiaceae</taxon>
        <taxon>Prymnesium</taxon>
    </lineage>
</organism>
<keyword evidence="5 7" id="KW-0472">Membrane</keyword>